<dbReference type="Gene3D" id="4.10.60.10">
    <property type="entry name" value="Zinc finger, CCHC-type"/>
    <property type="match status" value="1"/>
</dbReference>
<evidence type="ECO:0000313" key="3">
    <source>
        <dbReference type="EMBL" id="VVC88910.1"/>
    </source>
</evidence>
<dbReference type="GO" id="GO:0003676">
    <property type="term" value="F:nucleic acid binding"/>
    <property type="evidence" value="ECO:0007669"/>
    <property type="project" value="InterPro"/>
</dbReference>
<organism evidence="3 4">
    <name type="scientific">Leptidea sinapis</name>
    <dbReference type="NCBI Taxonomy" id="189913"/>
    <lineage>
        <taxon>Eukaryota</taxon>
        <taxon>Metazoa</taxon>
        <taxon>Ecdysozoa</taxon>
        <taxon>Arthropoda</taxon>
        <taxon>Hexapoda</taxon>
        <taxon>Insecta</taxon>
        <taxon>Pterygota</taxon>
        <taxon>Neoptera</taxon>
        <taxon>Endopterygota</taxon>
        <taxon>Lepidoptera</taxon>
        <taxon>Glossata</taxon>
        <taxon>Ditrysia</taxon>
        <taxon>Papilionoidea</taxon>
        <taxon>Pieridae</taxon>
        <taxon>Dismorphiinae</taxon>
        <taxon>Leptidea</taxon>
    </lineage>
</organism>
<feature type="domain" description="CCHC-type" evidence="2">
    <location>
        <begin position="237"/>
        <end position="250"/>
    </location>
</feature>
<accession>A0A5E4PSH5</accession>
<proteinExistence type="predicted"/>
<keyword evidence="1" id="KW-0862">Zinc</keyword>
<dbReference type="SUPFAM" id="SSF57756">
    <property type="entry name" value="Retrovirus zinc finger-like domains"/>
    <property type="match status" value="1"/>
</dbReference>
<gene>
    <name evidence="3" type="ORF">LSINAPIS_LOCUS2166</name>
</gene>
<protein>
    <recommendedName>
        <fullName evidence="2">CCHC-type domain-containing protein</fullName>
    </recommendedName>
</protein>
<sequence length="294" mass="31011">MAPANAAPVTRGGGRRRQVVEPAKPTELARPMRREEPNRQAQVKVNLKAPSTAAVVITLRKEALADGATYAQALAAAKERVSLTEIGVQGVRTRKMALGGRILEIGGPKRNQQDDRFAEELRGALEGIATVNRPVKSADVRISGLEDSVTVEDVVAAIAAKGECPSEQVRAGRLVMGSLIITCPVTAARAITQGRLCIGWSVARVTLLGGRPLRCFRCYGTGHCALACTAKDRSGLCCRCGKAGHIAQGCTAIPHCDICADAGAPAGHRMGGRSCNSPLIREKRKAVGTLHSLR</sequence>
<dbReference type="PROSITE" id="PS50158">
    <property type="entry name" value="ZF_CCHC"/>
    <property type="match status" value="1"/>
</dbReference>
<dbReference type="SMART" id="SM00343">
    <property type="entry name" value="ZnF_C2HC"/>
    <property type="match status" value="2"/>
</dbReference>
<evidence type="ECO:0000259" key="2">
    <source>
        <dbReference type="PROSITE" id="PS50158"/>
    </source>
</evidence>
<evidence type="ECO:0000256" key="1">
    <source>
        <dbReference type="PROSITE-ProRule" id="PRU00047"/>
    </source>
</evidence>
<dbReference type="GO" id="GO:0008270">
    <property type="term" value="F:zinc ion binding"/>
    <property type="evidence" value="ECO:0007669"/>
    <property type="project" value="UniProtKB-KW"/>
</dbReference>
<dbReference type="Proteomes" id="UP000324832">
    <property type="component" value="Unassembled WGS sequence"/>
</dbReference>
<evidence type="ECO:0000313" key="4">
    <source>
        <dbReference type="Proteomes" id="UP000324832"/>
    </source>
</evidence>
<keyword evidence="4" id="KW-1185">Reference proteome</keyword>
<keyword evidence="1" id="KW-0863">Zinc-finger</keyword>
<keyword evidence="1" id="KW-0479">Metal-binding</keyword>
<reference evidence="3 4" key="1">
    <citation type="submission" date="2017-07" db="EMBL/GenBank/DDBJ databases">
        <authorList>
            <person name="Talla V."/>
            <person name="Backstrom N."/>
        </authorList>
    </citation>
    <scope>NUCLEOTIDE SEQUENCE [LARGE SCALE GENOMIC DNA]</scope>
</reference>
<dbReference type="InterPro" id="IPR036875">
    <property type="entry name" value="Znf_CCHC_sf"/>
</dbReference>
<dbReference type="InterPro" id="IPR001878">
    <property type="entry name" value="Znf_CCHC"/>
</dbReference>
<dbReference type="EMBL" id="FZQP02000420">
    <property type="protein sequence ID" value="VVC88910.1"/>
    <property type="molecule type" value="Genomic_DNA"/>
</dbReference>
<name>A0A5E4PSH5_9NEOP</name>
<dbReference type="AlphaFoldDB" id="A0A5E4PSH5"/>